<keyword evidence="2" id="KW-1185">Reference proteome</keyword>
<dbReference type="RefSeq" id="WP_189031569.1">
    <property type="nucleotide sequence ID" value="NZ_BMNE01000005.1"/>
</dbReference>
<dbReference type="Proteomes" id="UP000658127">
    <property type="component" value="Unassembled WGS sequence"/>
</dbReference>
<reference evidence="2" key="1">
    <citation type="journal article" date="2019" name="Int. J. Syst. Evol. Microbiol.">
        <title>The Global Catalogue of Microorganisms (GCM) 10K type strain sequencing project: providing services to taxonomists for standard genome sequencing and annotation.</title>
        <authorList>
            <consortium name="The Broad Institute Genomics Platform"/>
            <consortium name="The Broad Institute Genome Sequencing Center for Infectious Disease"/>
            <person name="Wu L."/>
            <person name="Ma J."/>
        </authorList>
    </citation>
    <scope>NUCLEOTIDE SEQUENCE [LARGE SCALE GENOMIC DNA]</scope>
    <source>
        <strain evidence="2">CGMCC 4.7329</strain>
    </source>
</reference>
<evidence type="ECO:0000313" key="1">
    <source>
        <dbReference type="EMBL" id="GGN87854.1"/>
    </source>
</evidence>
<name>A0ABQ2KMZ2_9NOCA</name>
<dbReference type="EMBL" id="BMNE01000005">
    <property type="protein sequence ID" value="GGN87854.1"/>
    <property type="molecule type" value="Genomic_DNA"/>
</dbReference>
<sequence>MFEESRRDGHDAEPEVVSTAEIVAGWELPAGAFLADTIRRGVLATIDAGYDDPAAIADLAIGPLVIALGRLEVDLADARTRIAELERRLGRRG</sequence>
<evidence type="ECO:0000313" key="2">
    <source>
        <dbReference type="Proteomes" id="UP000658127"/>
    </source>
</evidence>
<protein>
    <submittedName>
        <fullName evidence="1">Uncharacterized protein</fullName>
    </submittedName>
</protein>
<gene>
    <name evidence="1" type="ORF">GCM10011610_44570</name>
</gene>
<proteinExistence type="predicted"/>
<comment type="caution">
    <text evidence="1">The sequence shown here is derived from an EMBL/GenBank/DDBJ whole genome shotgun (WGS) entry which is preliminary data.</text>
</comment>
<accession>A0ABQ2KMZ2</accession>
<organism evidence="1 2">
    <name type="scientific">Nocardia rhizosphaerihabitans</name>
    <dbReference type="NCBI Taxonomy" id="1691570"/>
    <lineage>
        <taxon>Bacteria</taxon>
        <taxon>Bacillati</taxon>
        <taxon>Actinomycetota</taxon>
        <taxon>Actinomycetes</taxon>
        <taxon>Mycobacteriales</taxon>
        <taxon>Nocardiaceae</taxon>
        <taxon>Nocardia</taxon>
    </lineage>
</organism>